<accession>A0A3Q8RR48</accession>
<gene>
    <name evidence="1" type="ORF">D6T69_04755</name>
</gene>
<dbReference type="AlphaFoldDB" id="A0A3Q8RR48"/>
<name>A0A3Q8RR48_9FLAO</name>
<dbReference type="Proteomes" id="UP000274593">
    <property type="component" value="Chromosome"/>
</dbReference>
<sequence length="196" mass="22402">MIKTKITSNFPHHIITTKDDDIHIADYTESTKNLPAHLRRSVEIFSPTPPTDNNYFTIKNSSKLDLDNIIFDHSSFVRSNGSTLSQCESCSFPSVSNSDSWILFLELKYSNNPNRNKQNLKKAIKQLVKTRGYYSTNSTFLTSNNCYLIASLPLQTEPFANFALTQDLISRIKIKYNFILRLKNSVEVLDKSILLV</sequence>
<reference evidence="1 2" key="1">
    <citation type="submission" date="2018-09" db="EMBL/GenBank/DDBJ databases">
        <title>Insights into the microbiota of Asian seabass (Lates calcarifer) with tenacibaculosis symptoms and description of sp. nov. Tenacibaculum singaporense.</title>
        <authorList>
            <person name="Miyake S."/>
            <person name="Soh M."/>
            <person name="Azman M.N."/>
            <person name="Ngoh S.Y."/>
            <person name="Orban L."/>
        </authorList>
    </citation>
    <scope>NUCLEOTIDE SEQUENCE [LARGE SCALE GENOMIC DNA]</scope>
    <source>
        <strain evidence="1 2">DSM 106434</strain>
    </source>
</reference>
<dbReference type="KEGG" id="tsig:D6T69_04755"/>
<evidence type="ECO:0000313" key="1">
    <source>
        <dbReference type="EMBL" id="AZJ34870.1"/>
    </source>
</evidence>
<keyword evidence="2" id="KW-1185">Reference proteome</keyword>
<proteinExistence type="predicted"/>
<evidence type="ECO:0000313" key="2">
    <source>
        <dbReference type="Proteomes" id="UP000274593"/>
    </source>
</evidence>
<dbReference type="EMBL" id="CP032548">
    <property type="protein sequence ID" value="AZJ34870.1"/>
    <property type="molecule type" value="Genomic_DNA"/>
</dbReference>
<organism evidence="1 2">
    <name type="scientific">Tenacibaculum singaporense</name>
    <dbReference type="NCBI Taxonomy" id="2358479"/>
    <lineage>
        <taxon>Bacteria</taxon>
        <taxon>Pseudomonadati</taxon>
        <taxon>Bacteroidota</taxon>
        <taxon>Flavobacteriia</taxon>
        <taxon>Flavobacteriales</taxon>
        <taxon>Flavobacteriaceae</taxon>
        <taxon>Tenacibaculum</taxon>
    </lineage>
</organism>
<protein>
    <submittedName>
        <fullName evidence="1">Uncharacterized protein</fullName>
    </submittedName>
</protein>
<dbReference type="RefSeq" id="WP_125066685.1">
    <property type="nucleotide sequence ID" value="NZ_CP032548.1"/>
</dbReference>